<keyword evidence="16" id="KW-1185">Reference proteome</keyword>
<evidence type="ECO:0000256" key="4">
    <source>
        <dbReference type="ARBA" id="ARBA00022741"/>
    </source>
</evidence>
<dbReference type="InterPro" id="IPR027417">
    <property type="entry name" value="P-loop_NTPase"/>
</dbReference>
<dbReference type="Gene3D" id="1.10.860.10">
    <property type="entry name" value="DNAb Helicase, Chain A"/>
    <property type="match status" value="1"/>
</dbReference>
<dbReference type="SUPFAM" id="SSF48024">
    <property type="entry name" value="N-terminal domain of DnaB helicase"/>
    <property type="match status" value="1"/>
</dbReference>
<feature type="region of interest" description="Disordered" evidence="13">
    <location>
        <begin position="1"/>
        <end position="39"/>
    </location>
</feature>
<dbReference type="InterPro" id="IPR036185">
    <property type="entry name" value="DNA_heli_DnaB-like_N_sf"/>
</dbReference>
<evidence type="ECO:0000256" key="7">
    <source>
        <dbReference type="ARBA" id="ARBA00022840"/>
    </source>
</evidence>
<dbReference type="InterPro" id="IPR016136">
    <property type="entry name" value="DNA_helicase_N/primase_C"/>
</dbReference>
<dbReference type="PROSITE" id="PS51199">
    <property type="entry name" value="SF4_HELICASE"/>
    <property type="match status" value="1"/>
</dbReference>
<dbReference type="RefSeq" id="WP_019943458.1">
    <property type="nucleotide sequence ID" value="NZ_BMLI01000001.1"/>
</dbReference>
<comment type="function">
    <text evidence="12">The main replicative DNA helicase, it participates in initiation and elongation during chromosome replication. Travels ahead of the DNA replisome, separating dsDNA into templates for DNA synthesis. A processive ATP-dependent 5'-3' DNA helicase it has DNA-dependent ATPase activity.</text>
</comment>
<keyword evidence="8 12" id="KW-0238">DNA-binding</keyword>
<keyword evidence="4 12" id="KW-0547">Nucleotide-binding</keyword>
<feature type="compositionally biased region" description="Polar residues" evidence="13">
    <location>
        <begin position="494"/>
        <end position="508"/>
    </location>
</feature>
<keyword evidence="9" id="KW-0413">Isomerase</keyword>
<feature type="region of interest" description="Disordered" evidence="13">
    <location>
        <begin position="490"/>
        <end position="539"/>
    </location>
</feature>
<evidence type="ECO:0000259" key="14">
    <source>
        <dbReference type="PROSITE" id="PS51199"/>
    </source>
</evidence>
<keyword evidence="6 12" id="KW-0347">Helicase</keyword>
<evidence type="ECO:0000256" key="10">
    <source>
        <dbReference type="ARBA" id="ARBA00048954"/>
    </source>
</evidence>
<evidence type="ECO:0000256" key="8">
    <source>
        <dbReference type="ARBA" id="ARBA00023125"/>
    </source>
</evidence>
<evidence type="ECO:0000256" key="1">
    <source>
        <dbReference type="ARBA" id="ARBA00008428"/>
    </source>
</evidence>
<name>A0ABQ2HWA8_9BACT</name>
<keyword evidence="7 12" id="KW-0067">ATP-binding</keyword>
<dbReference type="GO" id="GO:0004386">
    <property type="term" value="F:helicase activity"/>
    <property type="evidence" value="ECO:0007669"/>
    <property type="project" value="UniProtKB-KW"/>
</dbReference>
<dbReference type="InterPro" id="IPR007692">
    <property type="entry name" value="DNA_helicase_DnaB"/>
</dbReference>
<dbReference type="PANTHER" id="PTHR30153">
    <property type="entry name" value="REPLICATIVE DNA HELICASE DNAB"/>
    <property type="match status" value="1"/>
</dbReference>
<evidence type="ECO:0000256" key="12">
    <source>
        <dbReference type="RuleBase" id="RU362085"/>
    </source>
</evidence>
<keyword evidence="5 12" id="KW-0378">Hydrolase</keyword>
<evidence type="ECO:0000313" key="16">
    <source>
        <dbReference type="Proteomes" id="UP000632339"/>
    </source>
</evidence>
<dbReference type="Pfam" id="PF03796">
    <property type="entry name" value="DnaB_C"/>
    <property type="match status" value="1"/>
</dbReference>
<dbReference type="NCBIfam" id="NF004384">
    <property type="entry name" value="PRK05748.1"/>
    <property type="match status" value="1"/>
</dbReference>
<comment type="catalytic activity">
    <reaction evidence="10 12">
        <text>ATP + H2O = ADP + phosphate + H(+)</text>
        <dbReference type="Rhea" id="RHEA:13065"/>
        <dbReference type="ChEBI" id="CHEBI:15377"/>
        <dbReference type="ChEBI" id="CHEBI:15378"/>
        <dbReference type="ChEBI" id="CHEBI:30616"/>
        <dbReference type="ChEBI" id="CHEBI:43474"/>
        <dbReference type="ChEBI" id="CHEBI:456216"/>
        <dbReference type="EC" id="5.6.2.3"/>
    </reaction>
</comment>
<evidence type="ECO:0000256" key="2">
    <source>
        <dbReference type="ARBA" id="ARBA00022515"/>
    </source>
</evidence>
<evidence type="ECO:0000256" key="5">
    <source>
        <dbReference type="ARBA" id="ARBA00022801"/>
    </source>
</evidence>
<dbReference type="InterPro" id="IPR007693">
    <property type="entry name" value="DNA_helicase_DnaB-like_N"/>
</dbReference>
<accession>A0ABQ2HWA8</accession>
<sequence length="539" mass="59492">MENEKAPNNYPRSGSKTGNGTKRAFAPRTPSNDQNFSKLPPQAIDLEEAVLGALMIEKDALTAVADILRPDSFYKESHVRIYTAIVTLFADSEPIDMLTVTSKLRSTGELELVGGASYIMELTSKVNSAANIEFHARIISQAYIKRELIKVASEIQRDAFEDTTDVFRLLDKTEQSLFEISESNIKKNYADMGALMRQALAELDQKKNNKDGLTGVPSGFSALDRLTSGWQKTELMILAARPGMGKTAFVVSSLRNAAVDFNIPVAIFSLEMSSVQLVNRLISAEAEIDSEKIRKGSLAPHEWEQLHHRIHRLTNAPIYIDDTPALSVLELRAKCRRLKAQHDIQMIVIDYLQLMTGDTGGKSPGNREQEIAMISRSLKNLAKELDVPVIALSQLSRAVETRGGEKRPQLSDLRESGSIEQDADMVIFLYRPEYYGITEDEAGNSVAGVGEVILAKNRAGSLDTIQLRFIGKYTKFADLDSGFTPAPFSIDRPIQTSNPISSFESQAKPTAPPMGGTLRSRANDLSNFDYKGPDSEPPF</sequence>
<dbReference type="PANTHER" id="PTHR30153:SF2">
    <property type="entry name" value="REPLICATIVE DNA HELICASE"/>
    <property type="match status" value="1"/>
</dbReference>
<dbReference type="Proteomes" id="UP000632339">
    <property type="component" value="Unassembled WGS sequence"/>
</dbReference>
<dbReference type="SUPFAM" id="SSF52540">
    <property type="entry name" value="P-loop containing nucleoside triphosphate hydrolases"/>
    <property type="match status" value="1"/>
</dbReference>
<dbReference type="Gene3D" id="3.40.50.300">
    <property type="entry name" value="P-loop containing nucleotide triphosphate hydrolases"/>
    <property type="match status" value="1"/>
</dbReference>
<comment type="caution">
    <text evidence="15">The sequence shown here is derived from an EMBL/GenBank/DDBJ whole genome shotgun (WGS) entry which is preliminary data.</text>
</comment>
<evidence type="ECO:0000256" key="6">
    <source>
        <dbReference type="ARBA" id="ARBA00022806"/>
    </source>
</evidence>
<feature type="domain" description="SF4 helicase" evidence="14">
    <location>
        <begin position="209"/>
        <end position="483"/>
    </location>
</feature>
<evidence type="ECO:0000313" key="15">
    <source>
        <dbReference type="EMBL" id="GGM91685.1"/>
    </source>
</evidence>
<evidence type="ECO:0000256" key="11">
    <source>
        <dbReference type="NCBIfam" id="TIGR00665"/>
    </source>
</evidence>
<dbReference type="NCBIfam" id="TIGR00665">
    <property type="entry name" value="DnaB"/>
    <property type="match status" value="1"/>
</dbReference>
<reference evidence="16" key="1">
    <citation type="journal article" date="2019" name="Int. J. Syst. Evol. Microbiol.">
        <title>The Global Catalogue of Microorganisms (GCM) 10K type strain sequencing project: providing services to taxonomists for standard genome sequencing and annotation.</title>
        <authorList>
            <consortium name="The Broad Institute Genomics Platform"/>
            <consortium name="The Broad Institute Genome Sequencing Center for Infectious Disease"/>
            <person name="Wu L."/>
            <person name="Ma J."/>
        </authorList>
    </citation>
    <scope>NUCLEOTIDE SEQUENCE [LARGE SCALE GENOMIC DNA]</scope>
    <source>
        <strain evidence="16">CGMCC 1.6375</strain>
    </source>
</reference>
<proteinExistence type="inferred from homology"/>
<dbReference type="Pfam" id="PF00772">
    <property type="entry name" value="DnaB"/>
    <property type="match status" value="1"/>
</dbReference>
<feature type="compositionally biased region" description="Polar residues" evidence="13">
    <location>
        <begin position="10"/>
        <end position="20"/>
    </location>
</feature>
<dbReference type="InterPro" id="IPR007694">
    <property type="entry name" value="DNA_helicase_DnaB-like_C"/>
</dbReference>
<dbReference type="EMBL" id="BMLI01000001">
    <property type="protein sequence ID" value="GGM91685.1"/>
    <property type="molecule type" value="Genomic_DNA"/>
</dbReference>
<keyword evidence="2 12" id="KW-0639">Primosome</keyword>
<protein>
    <recommendedName>
        <fullName evidence="11 12">Replicative DNA helicase</fullName>
        <ecNumber evidence="11 12">5.6.2.3</ecNumber>
    </recommendedName>
</protein>
<gene>
    <name evidence="15" type="primary">dnaB</name>
    <name evidence="15" type="ORF">GCM10010967_25900</name>
</gene>
<evidence type="ECO:0000256" key="3">
    <source>
        <dbReference type="ARBA" id="ARBA00022705"/>
    </source>
</evidence>
<organism evidence="15 16">
    <name type="scientific">Dyadobacter beijingensis</name>
    <dbReference type="NCBI Taxonomy" id="365489"/>
    <lineage>
        <taxon>Bacteria</taxon>
        <taxon>Pseudomonadati</taxon>
        <taxon>Bacteroidota</taxon>
        <taxon>Cytophagia</taxon>
        <taxon>Cytophagales</taxon>
        <taxon>Spirosomataceae</taxon>
        <taxon>Dyadobacter</taxon>
    </lineage>
</organism>
<keyword evidence="3 12" id="KW-0235">DNA replication</keyword>
<dbReference type="EC" id="5.6.2.3" evidence="11 12"/>
<evidence type="ECO:0000256" key="9">
    <source>
        <dbReference type="ARBA" id="ARBA00023235"/>
    </source>
</evidence>
<dbReference type="CDD" id="cd00984">
    <property type="entry name" value="DnaB_C"/>
    <property type="match status" value="1"/>
</dbReference>
<evidence type="ECO:0000256" key="13">
    <source>
        <dbReference type="SAM" id="MobiDB-lite"/>
    </source>
</evidence>
<comment type="similarity">
    <text evidence="1 12">Belongs to the helicase family. DnaB subfamily.</text>
</comment>